<keyword evidence="16" id="KW-1185">Reference proteome</keyword>
<keyword evidence="9" id="KW-0812">Transmembrane</keyword>
<name>A0A9W9HN90_9EURO</name>
<evidence type="ECO:0000256" key="2">
    <source>
        <dbReference type="ARBA" id="ARBA00004760"/>
    </source>
</evidence>
<evidence type="ECO:0000256" key="9">
    <source>
        <dbReference type="ARBA" id="ARBA00022692"/>
    </source>
</evidence>
<keyword evidence="13" id="KW-0472">Membrane</keyword>
<keyword evidence="7" id="KW-0808">Transferase</keyword>
<dbReference type="PANTHER" id="PTHR45197">
    <property type="entry name" value="SYNTHASE, PUTATIVE (AFU_ORTHOLOGUE AFUA_7G04190)-RELATED"/>
    <property type="match status" value="1"/>
</dbReference>
<comment type="pathway">
    <text evidence="2">Lipid metabolism; sphingolipid metabolism.</text>
</comment>
<dbReference type="GeneID" id="81431929"/>
<evidence type="ECO:0000256" key="8">
    <source>
        <dbReference type="ARBA" id="ARBA00022691"/>
    </source>
</evidence>
<dbReference type="InterPro" id="IPR029063">
    <property type="entry name" value="SAM-dependent_MTases_sf"/>
</dbReference>
<sequence>MVPDVLLQTKSREFILAWSAYLMASDQKQIREVHGRGNDFYYFSLGDSMTFFSGIISHSHRAESIEELQNNKMTVVCQKIGLRARDTVIDTGMQLGNFQCVRKCGTRGESHPRDFELQWCFCSLTAPREPGNIVKPEPHTLSPLSRHFAVVASVFEADLLEDQGVFFLHIGGLRKRWQFEHLTCGLFMNKYMFSGAHASVPLGMYINLVEGAGFEVKSVDTIGVHSETTIWRWYGIWKSNNGEVVDKYREKCYRIWQYLWRRQPFRIEMVAQQRIEFLWQRVGIGERVLGVKNQLGVRKMVPDGPPMRLSLGNDKAFQDEAYYGGIWRPHLKLAWLCMTCVVTVDSNRPEKTIGATMRSSTKTRPSIRPTADRRYSARYLILIYRGTRAHFDPLEIQRLVAREQANCTIVRHSEDDNVSSYFAFVDFAGKRFQTRNLGLFDTQQYHPKWIHVTSSPWRKLDEMIAQGDVLWNGIVRPNRYPSADHKKPAASKISSPRPWEMVGSATSEASFQELLRKEMTIAQSDSPEPLFDDFDIGATSEDGETEMARNVKYWQDGYRAGYKAAMFKLNVLQATPNAISRHSDVSQCAHFFSPNDGTDVDGGGSTSCTQSHISTATGSQIQSELSKLDWNFELDDIWNHQRAE</sequence>
<evidence type="ECO:0000256" key="4">
    <source>
        <dbReference type="ARBA" id="ARBA00010815"/>
    </source>
</evidence>
<dbReference type="InterPro" id="IPR052290">
    <property type="entry name" value="Sphingo_C9-MT"/>
</dbReference>
<proteinExistence type="inferred from homology"/>
<dbReference type="Proteomes" id="UP001149163">
    <property type="component" value="Unassembled WGS sequence"/>
</dbReference>
<comment type="subcellular location">
    <subcellularLocation>
        <location evidence="1">Membrane</location>
        <topology evidence="1">Multi-pass membrane protein</topology>
    </subcellularLocation>
</comment>
<comment type="pathway">
    <text evidence="3">Sphingolipid metabolism.</text>
</comment>
<dbReference type="GO" id="GO:0008168">
    <property type="term" value="F:methyltransferase activity"/>
    <property type="evidence" value="ECO:0007669"/>
    <property type="project" value="UniProtKB-KW"/>
</dbReference>
<evidence type="ECO:0000256" key="13">
    <source>
        <dbReference type="ARBA" id="ARBA00023136"/>
    </source>
</evidence>
<dbReference type="GO" id="GO:0006665">
    <property type="term" value="P:sphingolipid metabolic process"/>
    <property type="evidence" value="ECO:0007669"/>
    <property type="project" value="UniProtKB-KW"/>
</dbReference>
<evidence type="ECO:0000256" key="3">
    <source>
        <dbReference type="ARBA" id="ARBA00004991"/>
    </source>
</evidence>
<evidence type="ECO:0000256" key="14">
    <source>
        <dbReference type="ARBA" id="ARBA00039020"/>
    </source>
</evidence>
<dbReference type="GO" id="GO:0032259">
    <property type="term" value="P:methylation"/>
    <property type="evidence" value="ECO:0007669"/>
    <property type="project" value="UniProtKB-KW"/>
</dbReference>
<dbReference type="GO" id="GO:0016020">
    <property type="term" value="C:membrane"/>
    <property type="evidence" value="ECO:0007669"/>
    <property type="project" value="UniProtKB-SubCell"/>
</dbReference>
<protein>
    <recommendedName>
        <fullName evidence="14">sphingolipid C(9)-methyltransferase</fullName>
        <ecNumber evidence="14">2.1.1.317</ecNumber>
    </recommendedName>
</protein>
<organism evidence="15 16">
    <name type="scientific">Penicillium canariense</name>
    <dbReference type="NCBI Taxonomy" id="189055"/>
    <lineage>
        <taxon>Eukaryota</taxon>
        <taxon>Fungi</taxon>
        <taxon>Dikarya</taxon>
        <taxon>Ascomycota</taxon>
        <taxon>Pezizomycotina</taxon>
        <taxon>Eurotiomycetes</taxon>
        <taxon>Eurotiomycetidae</taxon>
        <taxon>Eurotiales</taxon>
        <taxon>Aspergillaceae</taxon>
        <taxon>Penicillium</taxon>
    </lineage>
</organism>
<evidence type="ECO:0000256" key="6">
    <source>
        <dbReference type="ARBA" id="ARBA00022603"/>
    </source>
</evidence>
<dbReference type="EC" id="2.1.1.317" evidence="14"/>
<keyword evidence="6" id="KW-0489">Methyltransferase</keyword>
<dbReference type="EMBL" id="JAPQKN010000008">
    <property type="protein sequence ID" value="KAJ5151377.1"/>
    <property type="molecule type" value="Genomic_DNA"/>
</dbReference>
<reference evidence="15" key="1">
    <citation type="submission" date="2022-11" db="EMBL/GenBank/DDBJ databases">
        <authorList>
            <person name="Petersen C."/>
        </authorList>
    </citation>
    <scope>NUCLEOTIDE SEQUENCE</scope>
    <source>
        <strain evidence="15">IBT 26290</strain>
    </source>
</reference>
<evidence type="ECO:0000256" key="7">
    <source>
        <dbReference type="ARBA" id="ARBA00022679"/>
    </source>
</evidence>
<keyword evidence="12" id="KW-0443">Lipid metabolism</keyword>
<dbReference type="SUPFAM" id="SSF53335">
    <property type="entry name" value="S-adenosyl-L-methionine-dependent methyltransferases"/>
    <property type="match status" value="1"/>
</dbReference>
<dbReference type="Gene3D" id="3.40.50.150">
    <property type="entry name" value="Vaccinia Virus protein VP39"/>
    <property type="match status" value="2"/>
</dbReference>
<dbReference type="OrthoDB" id="4524047at2759"/>
<keyword evidence="5" id="KW-0444">Lipid biosynthesis</keyword>
<keyword evidence="8" id="KW-0949">S-adenosyl-L-methionine</keyword>
<evidence type="ECO:0000313" key="15">
    <source>
        <dbReference type="EMBL" id="KAJ5151377.1"/>
    </source>
</evidence>
<evidence type="ECO:0000313" key="16">
    <source>
        <dbReference type="Proteomes" id="UP001149163"/>
    </source>
</evidence>
<comment type="similarity">
    <text evidence="4">Belongs to the CFA/CMAS family.</text>
</comment>
<dbReference type="PANTHER" id="PTHR45197:SF1">
    <property type="entry name" value="SPHINGOLIPID C9-METHYLTRANSFERASE A-RELATED"/>
    <property type="match status" value="1"/>
</dbReference>
<evidence type="ECO:0000256" key="10">
    <source>
        <dbReference type="ARBA" id="ARBA00022919"/>
    </source>
</evidence>
<evidence type="ECO:0000256" key="11">
    <source>
        <dbReference type="ARBA" id="ARBA00022989"/>
    </source>
</evidence>
<evidence type="ECO:0000256" key="1">
    <source>
        <dbReference type="ARBA" id="ARBA00004141"/>
    </source>
</evidence>
<dbReference type="AlphaFoldDB" id="A0A9W9HN90"/>
<comment type="caution">
    <text evidence="15">The sequence shown here is derived from an EMBL/GenBank/DDBJ whole genome shotgun (WGS) entry which is preliminary data.</text>
</comment>
<evidence type="ECO:0000256" key="5">
    <source>
        <dbReference type="ARBA" id="ARBA00022516"/>
    </source>
</evidence>
<evidence type="ECO:0000256" key="12">
    <source>
        <dbReference type="ARBA" id="ARBA00023098"/>
    </source>
</evidence>
<accession>A0A9W9HN90</accession>
<reference evidence="15" key="2">
    <citation type="journal article" date="2023" name="IMA Fungus">
        <title>Comparative genomic study of the Penicillium genus elucidates a diverse pangenome and 15 lateral gene transfer events.</title>
        <authorList>
            <person name="Petersen C."/>
            <person name="Sorensen T."/>
            <person name="Nielsen M.R."/>
            <person name="Sondergaard T.E."/>
            <person name="Sorensen J.L."/>
            <person name="Fitzpatrick D.A."/>
            <person name="Frisvad J.C."/>
            <person name="Nielsen K.L."/>
        </authorList>
    </citation>
    <scope>NUCLEOTIDE SEQUENCE</scope>
    <source>
        <strain evidence="15">IBT 26290</strain>
    </source>
</reference>
<dbReference type="RefSeq" id="XP_056538710.1">
    <property type="nucleotide sequence ID" value="XM_056692753.1"/>
</dbReference>
<keyword evidence="10" id="KW-0746">Sphingolipid metabolism</keyword>
<keyword evidence="11" id="KW-1133">Transmembrane helix</keyword>
<gene>
    <name evidence="15" type="ORF">N7482_010629</name>
</gene>